<feature type="transmembrane region" description="Helical" evidence="1">
    <location>
        <begin position="30"/>
        <end position="48"/>
    </location>
</feature>
<dbReference type="RefSeq" id="WP_187254625.1">
    <property type="nucleotide sequence ID" value="NZ_CP144914.1"/>
</dbReference>
<keyword evidence="1" id="KW-0472">Membrane</keyword>
<dbReference type="Pfam" id="PF10852">
    <property type="entry name" value="DUF2651"/>
    <property type="match status" value="1"/>
</dbReference>
<dbReference type="InterPro" id="IPR020258">
    <property type="entry name" value="Uncharacterised_YbeF"/>
</dbReference>
<dbReference type="EMBL" id="CP144914">
    <property type="protein sequence ID" value="WWD78897.1"/>
    <property type="molecule type" value="Genomic_DNA"/>
</dbReference>
<dbReference type="Proteomes" id="UP000321816">
    <property type="component" value="Chromosome"/>
</dbReference>
<proteinExistence type="predicted"/>
<evidence type="ECO:0000313" key="3">
    <source>
        <dbReference type="Proteomes" id="UP000321816"/>
    </source>
</evidence>
<protein>
    <submittedName>
        <fullName evidence="2">DUF2651 family protein</fullName>
    </submittedName>
</protein>
<dbReference type="KEGG" id="ahal:FTX54_010720"/>
<feature type="transmembrane region" description="Helical" evidence="1">
    <location>
        <begin position="54"/>
        <end position="74"/>
    </location>
</feature>
<keyword evidence="3" id="KW-1185">Reference proteome</keyword>
<dbReference type="AlphaFoldDB" id="A0AAJ8N1P1"/>
<gene>
    <name evidence="2" type="ORF">FTX54_010720</name>
</gene>
<organism evidence="2 3">
    <name type="scientific">Alkalicoccus halolimnae</name>
    <dbReference type="NCBI Taxonomy" id="1667239"/>
    <lineage>
        <taxon>Bacteria</taxon>
        <taxon>Bacillati</taxon>
        <taxon>Bacillota</taxon>
        <taxon>Bacilli</taxon>
        <taxon>Bacillales</taxon>
        <taxon>Bacillaceae</taxon>
        <taxon>Alkalicoccus</taxon>
    </lineage>
</organism>
<evidence type="ECO:0000256" key="1">
    <source>
        <dbReference type="SAM" id="Phobius"/>
    </source>
</evidence>
<reference evidence="2 3" key="1">
    <citation type="submission" date="2024-01" db="EMBL/GenBank/DDBJ databases">
        <title>Complete Genome Sequence of Alkalicoccus halolimnae BZ-SZ-XJ29T, a Moderately Halophilic Bacterium Isolated from a Salt Lake.</title>
        <authorList>
            <person name="Zhao B."/>
        </authorList>
    </citation>
    <scope>NUCLEOTIDE SEQUENCE [LARGE SCALE GENOMIC DNA]</scope>
    <source>
        <strain evidence="2 3">BZ-SZ-XJ29</strain>
    </source>
</reference>
<name>A0AAJ8N1P1_9BACI</name>
<sequence>MNVFQMIMIVFPLIAAGAGVIGYLLFKNVLIMPVVVWAAGITAAITIFNSSFLLWPFIYAALSWAAGIITKSIIIKSRLTP</sequence>
<feature type="transmembrane region" description="Helical" evidence="1">
    <location>
        <begin position="6"/>
        <end position="25"/>
    </location>
</feature>
<accession>A0AAJ8N1P1</accession>
<keyword evidence="1" id="KW-0812">Transmembrane</keyword>
<evidence type="ECO:0000313" key="2">
    <source>
        <dbReference type="EMBL" id="WWD78897.1"/>
    </source>
</evidence>
<keyword evidence="1" id="KW-1133">Transmembrane helix</keyword>